<dbReference type="EMBL" id="AJ538188">
    <property type="protein sequence ID" value="CAD61871.1"/>
    <property type="molecule type" value="Genomic_DNA"/>
</dbReference>
<evidence type="ECO:0000256" key="5">
    <source>
        <dbReference type="PROSITE-ProRule" id="PRU00108"/>
    </source>
</evidence>
<evidence type="ECO:0000256" key="1">
    <source>
        <dbReference type="ARBA" id="ARBA00004123"/>
    </source>
</evidence>
<dbReference type="SUPFAM" id="SSF46689">
    <property type="entry name" value="Homeodomain-like"/>
    <property type="match status" value="1"/>
</dbReference>
<dbReference type="PROSITE" id="PS50071">
    <property type="entry name" value="HOMEOBOX_2"/>
    <property type="match status" value="1"/>
</dbReference>
<dbReference type="Gene3D" id="1.10.10.60">
    <property type="entry name" value="Homeodomain-like"/>
    <property type="match status" value="1"/>
</dbReference>
<reference evidence="9" key="2">
    <citation type="journal article" date="2003" name="Mar. Biotechnol.">
        <title>Temporal transcription of two antennapedia class homeobox genes in the marine copepod Calanus helgolandicus.</title>
        <authorList>
            <person name="Lindeque P.K."/>
            <person name="Smerdon G.R."/>
        </authorList>
    </citation>
    <scope>NUCLEOTIDE SEQUENCE</scope>
</reference>
<dbReference type="PRINTS" id="PR00031">
    <property type="entry name" value="HTHREPRESSR"/>
</dbReference>
<feature type="region of interest" description="Disordered" evidence="7">
    <location>
        <begin position="133"/>
        <end position="194"/>
    </location>
</feature>
<dbReference type="InterPro" id="IPR020479">
    <property type="entry name" value="HD_metazoa"/>
</dbReference>
<dbReference type="Pfam" id="PF00046">
    <property type="entry name" value="Homeodomain"/>
    <property type="match status" value="1"/>
</dbReference>
<dbReference type="GO" id="GO:0000981">
    <property type="term" value="F:DNA-binding transcription factor activity, RNA polymerase II-specific"/>
    <property type="evidence" value="ECO:0007669"/>
    <property type="project" value="InterPro"/>
</dbReference>
<dbReference type="PANTHER" id="PTHR45664">
    <property type="entry name" value="PROTEIN ZERKNUELLT 1-RELATED"/>
    <property type="match status" value="1"/>
</dbReference>
<dbReference type="PRINTS" id="PR00024">
    <property type="entry name" value="HOMEOBOX"/>
</dbReference>
<protein>
    <submittedName>
        <fullName evidence="9">Putative antennapedia protein 2</fullName>
    </submittedName>
</protein>
<evidence type="ECO:0000256" key="3">
    <source>
        <dbReference type="ARBA" id="ARBA00023155"/>
    </source>
</evidence>
<dbReference type="CDD" id="cd00086">
    <property type="entry name" value="homeodomain"/>
    <property type="match status" value="1"/>
</dbReference>
<proteinExistence type="predicted"/>
<evidence type="ECO:0000259" key="8">
    <source>
        <dbReference type="PROSITE" id="PS50071"/>
    </source>
</evidence>
<dbReference type="GO" id="GO:0000978">
    <property type="term" value="F:RNA polymerase II cis-regulatory region sequence-specific DNA binding"/>
    <property type="evidence" value="ECO:0007669"/>
    <property type="project" value="TreeGrafter"/>
</dbReference>
<dbReference type="GO" id="GO:0005634">
    <property type="term" value="C:nucleus"/>
    <property type="evidence" value="ECO:0007669"/>
    <property type="project" value="UniProtKB-SubCell"/>
</dbReference>
<keyword evidence="2 5" id="KW-0238">DNA-binding</keyword>
<evidence type="ECO:0000256" key="7">
    <source>
        <dbReference type="SAM" id="MobiDB-lite"/>
    </source>
</evidence>
<feature type="region of interest" description="Disordered" evidence="7">
    <location>
        <begin position="47"/>
        <end position="83"/>
    </location>
</feature>
<dbReference type="InterPro" id="IPR017970">
    <property type="entry name" value="Homeobox_CS"/>
</dbReference>
<feature type="compositionally biased region" description="Low complexity" evidence="7">
    <location>
        <begin position="55"/>
        <end position="71"/>
    </location>
</feature>
<dbReference type="AlphaFoldDB" id="Q86NB0"/>
<name>Q86NB0_CALHG</name>
<dbReference type="GO" id="GO:0045944">
    <property type="term" value="P:positive regulation of transcription by RNA polymerase II"/>
    <property type="evidence" value="ECO:0007669"/>
    <property type="project" value="UniProtKB-ARBA"/>
</dbReference>
<dbReference type="PANTHER" id="PTHR45664:SF12">
    <property type="entry name" value="PANCREAS_DUODENUM HOMEOBOX PROTEIN 1"/>
    <property type="match status" value="1"/>
</dbReference>
<feature type="compositionally biased region" description="Low complexity" evidence="7">
    <location>
        <begin position="162"/>
        <end position="180"/>
    </location>
</feature>
<feature type="non-terminal residue" evidence="9">
    <location>
        <position position="1"/>
    </location>
</feature>
<feature type="domain" description="Homeobox" evidence="8">
    <location>
        <begin position="76"/>
        <end position="136"/>
    </location>
</feature>
<reference evidence="9" key="1">
    <citation type="thesis" date="2000" institute="Department of Biological Sciences" country="University of Plymouth, Plymouth, United Kingdom">
        <title>A molecular approach to Calanus (copepoda: calanoida) development and systematics.</title>
        <authorList>
            <person name="Lindeque P.K."/>
        </authorList>
    </citation>
    <scope>NUCLEOTIDE SEQUENCE</scope>
</reference>
<accession>Q86NB0</accession>
<dbReference type="InterPro" id="IPR001356">
    <property type="entry name" value="HD"/>
</dbReference>
<dbReference type="SMART" id="SM00389">
    <property type="entry name" value="HOX"/>
    <property type="match status" value="1"/>
</dbReference>
<dbReference type="InterPro" id="IPR009057">
    <property type="entry name" value="Homeodomain-like_sf"/>
</dbReference>
<gene>
    <name evidence="9" type="primary">antp2</name>
</gene>
<evidence type="ECO:0000256" key="4">
    <source>
        <dbReference type="ARBA" id="ARBA00023242"/>
    </source>
</evidence>
<evidence type="ECO:0000256" key="2">
    <source>
        <dbReference type="ARBA" id="ARBA00023125"/>
    </source>
</evidence>
<keyword evidence="3 5" id="KW-0371">Homeobox</keyword>
<evidence type="ECO:0000313" key="9">
    <source>
        <dbReference type="EMBL" id="CAD61871.1"/>
    </source>
</evidence>
<feature type="DNA-binding region" description="Homeobox" evidence="5">
    <location>
        <begin position="78"/>
        <end position="137"/>
    </location>
</feature>
<dbReference type="InterPro" id="IPR000047">
    <property type="entry name" value="HTH_motif"/>
</dbReference>
<dbReference type="PROSITE" id="PS00027">
    <property type="entry name" value="HOMEOBOX_1"/>
    <property type="match status" value="1"/>
</dbReference>
<feature type="compositionally biased region" description="Low complexity" evidence="7">
    <location>
        <begin position="142"/>
        <end position="154"/>
    </location>
</feature>
<evidence type="ECO:0000256" key="6">
    <source>
        <dbReference type="RuleBase" id="RU000682"/>
    </source>
</evidence>
<organism evidence="9">
    <name type="scientific">Calanus helgolandicus</name>
    <name type="common">Copepod</name>
    <dbReference type="NCBI Taxonomy" id="114068"/>
    <lineage>
        <taxon>Eukaryota</taxon>
        <taxon>Metazoa</taxon>
        <taxon>Ecdysozoa</taxon>
        <taxon>Arthropoda</taxon>
        <taxon>Crustacea</taxon>
        <taxon>Multicrustacea</taxon>
        <taxon>Hexanauplia</taxon>
        <taxon>Copepoda</taxon>
        <taxon>Calanoida</taxon>
        <taxon>Calanidae</taxon>
        <taxon>Calanus</taxon>
    </lineage>
</organism>
<keyword evidence="4 5" id="KW-0539">Nucleus</keyword>
<sequence length="234" mass="26617">SCQQDWSGYQDYWTQQYNWYNQYHTQYQALAQAPSSLPMYPWMSLSRAPPQSGASPNSEDSSPSSSPSPTSEETELSSKRPRTTFKAGQLVELEKEYHYNRYLCSTRRLELAASLGLSERQVKIWFQNRRMKANKENRGGPSSSSSTCVSSSSTPPHNSEASSMMSSYLPPSPETSSPSPTDFHYPSTTTHHMPNMTLDREHIMSMNNYYNRMNHGLKETGFRYESQGAEFLEG</sequence>
<comment type="subcellular location">
    <subcellularLocation>
        <location evidence="1 5 6">Nucleus</location>
    </subcellularLocation>
</comment>